<proteinExistence type="predicted"/>
<keyword evidence="2" id="KW-1185">Reference proteome</keyword>
<dbReference type="Proteomes" id="UP001207468">
    <property type="component" value="Unassembled WGS sequence"/>
</dbReference>
<dbReference type="EMBL" id="JAGFNK010000159">
    <property type="protein sequence ID" value="KAI9463373.1"/>
    <property type="molecule type" value="Genomic_DNA"/>
</dbReference>
<gene>
    <name evidence="1" type="ORF">F5148DRAFT_1211759</name>
</gene>
<comment type="caution">
    <text evidence="1">The sequence shown here is derived from an EMBL/GenBank/DDBJ whole genome shotgun (WGS) entry which is preliminary data.</text>
</comment>
<protein>
    <submittedName>
        <fullName evidence="1">Uncharacterized protein</fullName>
    </submittedName>
</protein>
<reference evidence="1" key="1">
    <citation type="submission" date="2021-03" db="EMBL/GenBank/DDBJ databases">
        <title>Evolutionary priming and transition to the ectomycorrhizal habit in an iconic lineage of mushroom-forming fungi: is preadaptation a requirement?</title>
        <authorList>
            <consortium name="DOE Joint Genome Institute"/>
            <person name="Looney B.P."/>
            <person name="Miyauchi S."/>
            <person name="Morin E."/>
            <person name="Drula E."/>
            <person name="Courty P.E."/>
            <person name="Chicoki N."/>
            <person name="Fauchery L."/>
            <person name="Kohler A."/>
            <person name="Kuo A."/>
            <person name="LaButti K."/>
            <person name="Pangilinan J."/>
            <person name="Lipzen A."/>
            <person name="Riley R."/>
            <person name="Andreopoulos W."/>
            <person name="He G."/>
            <person name="Johnson J."/>
            <person name="Barry K.W."/>
            <person name="Grigoriev I.V."/>
            <person name="Nagy L."/>
            <person name="Hibbett D."/>
            <person name="Henrissat B."/>
            <person name="Matheny P.B."/>
            <person name="Labbe J."/>
            <person name="Martin A.F."/>
        </authorList>
    </citation>
    <scope>NUCLEOTIDE SEQUENCE</scope>
    <source>
        <strain evidence="1">BPL698</strain>
    </source>
</reference>
<accession>A0ACC0U5R7</accession>
<sequence>MEVNATAEFACPGLPGTRTGKPFRSRARPAFSENRSDVAPHVDANTTRPQWRQMADIDSRTVTAQSPPPAKRGSISRSGRPGAARVSRGRARRVIRGLVLIVAGLARGGFVRSGSSMMDAWAQSNCRLYPHGLPFGEESQALSKRSKMAWTWRTRATHSRVGMTLLMTSQTIKVSRISTVMTVLSHMKTAGPLTYVSPILDSFHSSLT</sequence>
<organism evidence="1 2">
    <name type="scientific">Russula earlei</name>
    <dbReference type="NCBI Taxonomy" id="71964"/>
    <lineage>
        <taxon>Eukaryota</taxon>
        <taxon>Fungi</taxon>
        <taxon>Dikarya</taxon>
        <taxon>Basidiomycota</taxon>
        <taxon>Agaricomycotina</taxon>
        <taxon>Agaricomycetes</taxon>
        <taxon>Russulales</taxon>
        <taxon>Russulaceae</taxon>
        <taxon>Russula</taxon>
    </lineage>
</organism>
<evidence type="ECO:0000313" key="1">
    <source>
        <dbReference type="EMBL" id="KAI9463373.1"/>
    </source>
</evidence>
<evidence type="ECO:0000313" key="2">
    <source>
        <dbReference type="Proteomes" id="UP001207468"/>
    </source>
</evidence>
<name>A0ACC0U5R7_9AGAM</name>